<dbReference type="FunFam" id="3.30.360.10:FF:000008">
    <property type="entry name" value="Alpha-aminoadipic semialdehyde synthase, mitochondrial"/>
    <property type="match status" value="1"/>
</dbReference>
<evidence type="ECO:0000313" key="7">
    <source>
        <dbReference type="Proteomes" id="UP001362999"/>
    </source>
</evidence>
<evidence type="ECO:0000313" key="6">
    <source>
        <dbReference type="EMBL" id="KAK7055433.1"/>
    </source>
</evidence>
<dbReference type="InterPro" id="IPR032095">
    <property type="entry name" value="Sacchrp_dh-like_C"/>
</dbReference>
<name>A0AAW0DV59_9AGAR</name>
<organism evidence="6 7">
    <name type="scientific">Favolaschia claudopus</name>
    <dbReference type="NCBI Taxonomy" id="2862362"/>
    <lineage>
        <taxon>Eukaryota</taxon>
        <taxon>Fungi</taxon>
        <taxon>Dikarya</taxon>
        <taxon>Basidiomycota</taxon>
        <taxon>Agaricomycotina</taxon>
        <taxon>Agaricomycetes</taxon>
        <taxon>Agaricomycetidae</taxon>
        <taxon>Agaricales</taxon>
        <taxon>Marasmiineae</taxon>
        <taxon>Mycenaceae</taxon>
        <taxon>Favolaschia</taxon>
    </lineage>
</organism>
<proteinExistence type="predicted"/>
<feature type="domain" description="Saccharopine dehydrogenase NADP binding" evidence="4">
    <location>
        <begin position="8"/>
        <end position="125"/>
    </location>
</feature>
<keyword evidence="7" id="KW-1185">Reference proteome</keyword>
<dbReference type="InterPro" id="IPR005097">
    <property type="entry name" value="Sacchrp_dh_NADP-bd"/>
</dbReference>
<dbReference type="GO" id="GO:0019878">
    <property type="term" value="P:lysine biosynthetic process via aminoadipic acid"/>
    <property type="evidence" value="ECO:0007669"/>
    <property type="project" value="TreeGrafter"/>
</dbReference>
<dbReference type="Gene3D" id="3.40.50.720">
    <property type="entry name" value="NAD(P)-binding Rossmann-like Domain"/>
    <property type="match status" value="1"/>
</dbReference>
<dbReference type="Pfam" id="PF16653">
    <property type="entry name" value="Sacchrp_dh_C"/>
    <property type="match status" value="1"/>
</dbReference>
<dbReference type="InterPro" id="IPR036291">
    <property type="entry name" value="NAD(P)-bd_dom_sf"/>
</dbReference>
<accession>A0AAW0DV59</accession>
<keyword evidence="3" id="KW-0028">Amino-acid biosynthesis</keyword>
<dbReference type="EMBL" id="JAWWNJ010000005">
    <property type="protein sequence ID" value="KAK7055433.1"/>
    <property type="molecule type" value="Genomic_DNA"/>
</dbReference>
<evidence type="ECO:0000256" key="1">
    <source>
        <dbReference type="ARBA" id="ARBA00022857"/>
    </source>
</evidence>
<protein>
    <submittedName>
        <fullName evidence="6">Saccharopine dehydrogenase</fullName>
    </submittedName>
</protein>
<dbReference type="Gene3D" id="1.10.1870.10">
    <property type="entry name" value="Domain 3, Saccharopine reductase"/>
    <property type="match status" value="1"/>
</dbReference>
<dbReference type="Pfam" id="PF03435">
    <property type="entry name" value="Sacchrp_dh_NADP"/>
    <property type="match status" value="1"/>
</dbReference>
<sequence>MATSSKKILLLGSGFVAGPCAEYLARIPANTLTVACRTLSAATAFCAKIPRASPLVLDVAASDSTALEAAVAEHDLVISLVPYTYHAAVVQAAIKGKTHVVTTSYISPALLALDEAVRAAGIVVLNESGLDPGIDHLYAIKVIDAVHAKGGKVKEFHLHCGALPAPDCADNPLKYKFSWSPRGGLLALRNAARYLSDGVVKRVAGPDLMPTAQPFTIEDFKPALDAFPNRDAAPFREFYNIPEATTVTRGTLRYAGFCAFMAALIRVGWLADDKKNWLVDGVSWAEATQRACGARASDEDALVERIKEVCEFPTEAESERIIPGMRWMGLFSAEKLVVRDGTLLDTLCARLETLMKYEPGERDLIILQQKFLVQWADGKEETITTTLEEYGTPGGHSAMARTVGLPCGIAAQLVLDGVFSKPGVHAPYTKEFCDPIRKTLESEGVRLVERVF</sequence>
<dbReference type="Gene3D" id="3.30.360.10">
    <property type="entry name" value="Dihydrodipicolinate Reductase, domain 2"/>
    <property type="match status" value="1"/>
</dbReference>
<dbReference type="FunFam" id="3.40.50.720:FF:000072">
    <property type="entry name" value="Saccharopine dehydrogenase [NADP(+), L-glutamate-forming]"/>
    <property type="match status" value="1"/>
</dbReference>
<reference evidence="6 7" key="1">
    <citation type="journal article" date="2024" name="J Genomics">
        <title>Draft genome sequencing and assembly of Favolaschia claudopus CIRM-BRFM 2984 isolated from oak limbs.</title>
        <authorList>
            <person name="Navarro D."/>
            <person name="Drula E."/>
            <person name="Chaduli D."/>
            <person name="Cazenave R."/>
            <person name="Ahrendt S."/>
            <person name="Wang J."/>
            <person name="Lipzen A."/>
            <person name="Daum C."/>
            <person name="Barry K."/>
            <person name="Grigoriev I.V."/>
            <person name="Favel A."/>
            <person name="Rosso M.N."/>
            <person name="Martin F."/>
        </authorList>
    </citation>
    <scope>NUCLEOTIDE SEQUENCE [LARGE SCALE GENOMIC DNA]</scope>
    <source>
        <strain evidence="6 7">CIRM-BRFM 2984</strain>
    </source>
</reference>
<gene>
    <name evidence="6" type="ORF">R3P38DRAFT_2847030</name>
</gene>
<dbReference type="Proteomes" id="UP001362999">
    <property type="component" value="Unassembled WGS sequence"/>
</dbReference>
<keyword evidence="1" id="KW-0521">NADP</keyword>
<feature type="domain" description="Saccharopine dehydrogenase-like C-terminal" evidence="5">
    <location>
        <begin position="129"/>
        <end position="445"/>
    </location>
</feature>
<dbReference type="PANTHER" id="PTHR11133:SF22">
    <property type="entry name" value="ALPHA-AMINOADIPIC SEMIALDEHYDE SYNTHASE, MITOCHONDRIAL"/>
    <property type="match status" value="1"/>
</dbReference>
<evidence type="ECO:0000256" key="2">
    <source>
        <dbReference type="ARBA" id="ARBA00023002"/>
    </source>
</evidence>
<evidence type="ECO:0000256" key="3">
    <source>
        <dbReference type="ARBA" id="ARBA00023154"/>
    </source>
</evidence>
<dbReference type="SUPFAM" id="SSF55347">
    <property type="entry name" value="Glyceraldehyde-3-phosphate dehydrogenase-like, C-terminal domain"/>
    <property type="match status" value="1"/>
</dbReference>
<dbReference type="GO" id="GO:0005737">
    <property type="term" value="C:cytoplasm"/>
    <property type="evidence" value="ECO:0007669"/>
    <property type="project" value="TreeGrafter"/>
</dbReference>
<evidence type="ECO:0000259" key="4">
    <source>
        <dbReference type="Pfam" id="PF03435"/>
    </source>
</evidence>
<dbReference type="InterPro" id="IPR051168">
    <property type="entry name" value="AASS"/>
</dbReference>
<keyword evidence="3" id="KW-0457">Lysine biosynthesis</keyword>
<keyword evidence="2" id="KW-0560">Oxidoreductase</keyword>
<dbReference type="GO" id="GO:0004753">
    <property type="term" value="F:saccharopine dehydrogenase activity"/>
    <property type="evidence" value="ECO:0007669"/>
    <property type="project" value="TreeGrafter"/>
</dbReference>
<dbReference type="PANTHER" id="PTHR11133">
    <property type="entry name" value="SACCHAROPINE DEHYDROGENASE"/>
    <property type="match status" value="1"/>
</dbReference>
<dbReference type="SUPFAM" id="SSF51735">
    <property type="entry name" value="NAD(P)-binding Rossmann-fold domains"/>
    <property type="match status" value="1"/>
</dbReference>
<evidence type="ECO:0000259" key="5">
    <source>
        <dbReference type="Pfam" id="PF16653"/>
    </source>
</evidence>
<comment type="caution">
    <text evidence="6">The sequence shown here is derived from an EMBL/GenBank/DDBJ whole genome shotgun (WGS) entry which is preliminary data.</text>
</comment>
<dbReference type="AlphaFoldDB" id="A0AAW0DV59"/>